<feature type="binding site" evidence="4">
    <location>
        <position position="144"/>
    </location>
    <ligand>
        <name>substrate</name>
    </ligand>
</feature>
<dbReference type="EMBL" id="JAULSW010000001">
    <property type="protein sequence ID" value="KAK3394575.1"/>
    <property type="molecule type" value="Genomic_DNA"/>
</dbReference>
<dbReference type="GO" id="GO:0000287">
    <property type="term" value="F:magnesium ion binding"/>
    <property type="evidence" value="ECO:0007669"/>
    <property type="project" value="TreeGrafter"/>
</dbReference>
<evidence type="ECO:0000256" key="2">
    <source>
        <dbReference type="ARBA" id="ARBA00022723"/>
    </source>
</evidence>
<dbReference type="AlphaFoldDB" id="A0AAE0P7T4"/>
<dbReference type="PANTHER" id="PTHR32308:SF0">
    <property type="entry name" value="HPCH_HPAI ALDOLASE_CITRATE LYASE DOMAIN-CONTAINING PROTEIN"/>
    <property type="match status" value="1"/>
</dbReference>
<dbReference type="PIRSF" id="PIRSF015582">
    <property type="entry name" value="Cit_lyase_B"/>
    <property type="match status" value="1"/>
</dbReference>
<keyword evidence="3 5" id="KW-0460">Magnesium</keyword>
<name>A0AAE0P7T4_9PEZI</name>
<feature type="binding site" evidence="4">
    <location>
        <position position="83"/>
    </location>
    <ligand>
        <name>substrate</name>
    </ligand>
</feature>
<organism evidence="7 8">
    <name type="scientific">Podospora didyma</name>
    <dbReference type="NCBI Taxonomy" id="330526"/>
    <lineage>
        <taxon>Eukaryota</taxon>
        <taxon>Fungi</taxon>
        <taxon>Dikarya</taxon>
        <taxon>Ascomycota</taxon>
        <taxon>Pezizomycotina</taxon>
        <taxon>Sordariomycetes</taxon>
        <taxon>Sordariomycetidae</taxon>
        <taxon>Sordariales</taxon>
        <taxon>Podosporaceae</taxon>
        <taxon>Podospora</taxon>
    </lineage>
</organism>
<evidence type="ECO:0000259" key="6">
    <source>
        <dbReference type="Pfam" id="PF03328"/>
    </source>
</evidence>
<reference evidence="7" key="2">
    <citation type="submission" date="2023-06" db="EMBL/GenBank/DDBJ databases">
        <authorList>
            <consortium name="Lawrence Berkeley National Laboratory"/>
            <person name="Haridas S."/>
            <person name="Hensen N."/>
            <person name="Bonometti L."/>
            <person name="Westerberg I."/>
            <person name="Brannstrom I.O."/>
            <person name="Guillou S."/>
            <person name="Cros-Aarteil S."/>
            <person name="Calhoun S."/>
            <person name="Kuo A."/>
            <person name="Mondo S."/>
            <person name="Pangilinan J."/>
            <person name="Riley R."/>
            <person name="LaButti K."/>
            <person name="Andreopoulos B."/>
            <person name="Lipzen A."/>
            <person name="Chen C."/>
            <person name="Yanf M."/>
            <person name="Daum C."/>
            <person name="Ng V."/>
            <person name="Clum A."/>
            <person name="Steindorff A."/>
            <person name="Ohm R."/>
            <person name="Martin F."/>
            <person name="Silar P."/>
            <person name="Natvig D."/>
            <person name="Lalanne C."/>
            <person name="Gautier V."/>
            <person name="Ament-velasquez S.L."/>
            <person name="Kruys A."/>
            <person name="Hutchinson M.I."/>
            <person name="Powell A.J."/>
            <person name="Barry K."/>
            <person name="Miller A.N."/>
            <person name="Grigoriev I.V."/>
            <person name="Debuchy R."/>
            <person name="Gladieux P."/>
            <person name="Thoren M.H."/>
            <person name="Johannesson H."/>
        </authorList>
    </citation>
    <scope>NUCLEOTIDE SEQUENCE</scope>
    <source>
        <strain evidence="7">CBS 232.78</strain>
    </source>
</reference>
<gene>
    <name evidence="7" type="ORF">B0H63DRAFT_50753</name>
</gene>
<evidence type="ECO:0000256" key="5">
    <source>
        <dbReference type="PIRSR" id="PIRSR015582-2"/>
    </source>
</evidence>
<protein>
    <submittedName>
        <fullName evidence="7">Beta subunit of citrate lyase</fullName>
    </submittedName>
</protein>
<evidence type="ECO:0000256" key="1">
    <source>
        <dbReference type="ARBA" id="ARBA00001946"/>
    </source>
</evidence>
<keyword evidence="8" id="KW-1185">Reference proteome</keyword>
<reference evidence="7" key="1">
    <citation type="journal article" date="2023" name="Mol. Phylogenet. Evol.">
        <title>Genome-scale phylogeny and comparative genomics of the fungal order Sordariales.</title>
        <authorList>
            <person name="Hensen N."/>
            <person name="Bonometti L."/>
            <person name="Westerberg I."/>
            <person name="Brannstrom I.O."/>
            <person name="Guillou S."/>
            <person name="Cros-Aarteil S."/>
            <person name="Calhoun S."/>
            <person name="Haridas S."/>
            <person name="Kuo A."/>
            <person name="Mondo S."/>
            <person name="Pangilinan J."/>
            <person name="Riley R."/>
            <person name="LaButti K."/>
            <person name="Andreopoulos B."/>
            <person name="Lipzen A."/>
            <person name="Chen C."/>
            <person name="Yan M."/>
            <person name="Daum C."/>
            <person name="Ng V."/>
            <person name="Clum A."/>
            <person name="Steindorff A."/>
            <person name="Ohm R.A."/>
            <person name="Martin F."/>
            <person name="Silar P."/>
            <person name="Natvig D.O."/>
            <person name="Lalanne C."/>
            <person name="Gautier V."/>
            <person name="Ament-Velasquez S.L."/>
            <person name="Kruys A."/>
            <person name="Hutchinson M.I."/>
            <person name="Powell A.J."/>
            <person name="Barry K."/>
            <person name="Miller A.N."/>
            <person name="Grigoriev I.V."/>
            <person name="Debuchy R."/>
            <person name="Gladieux P."/>
            <person name="Hiltunen Thoren M."/>
            <person name="Johannesson H."/>
        </authorList>
    </citation>
    <scope>NUCLEOTIDE SEQUENCE</scope>
    <source>
        <strain evidence="7">CBS 232.78</strain>
    </source>
</reference>
<dbReference type="Proteomes" id="UP001285441">
    <property type="component" value="Unassembled WGS sequence"/>
</dbReference>
<feature type="binding site" evidence="5">
    <location>
        <position position="144"/>
    </location>
    <ligand>
        <name>Mg(2+)</name>
        <dbReference type="ChEBI" id="CHEBI:18420"/>
    </ligand>
</feature>
<comment type="caution">
    <text evidence="7">The sequence shown here is derived from an EMBL/GenBank/DDBJ whole genome shotgun (WGS) entry which is preliminary data.</text>
</comment>
<keyword evidence="7" id="KW-0456">Lyase</keyword>
<dbReference type="InterPro" id="IPR011206">
    <property type="entry name" value="Citrate_lyase_beta/mcl1/mcl2"/>
</dbReference>
<dbReference type="GO" id="GO:0016829">
    <property type="term" value="F:lyase activity"/>
    <property type="evidence" value="ECO:0007669"/>
    <property type="project" value="UniProtKB-KW"/>
</dbReference>
<dbReference type="PANTHER" id="PTHR32308">
    <property type="entry name" value="LYASE BETA SUBUNIT, PUTATIVE (AFU_ORTHOLOGUE AFUA_4G13030)-RELATED"/>
    <property type="match status" value="1"/>
</dbReference>
<evidence type="ECO:0000313" key="7">
    <source>
        <dbReference type="EMBL" id="KAK3394575.1"/>
    </source>
</evidence>
<dbReference type="Gene3D" id="3.20.20.60">
    <property type="entry name" value="Phosphoenolpyruvate-binding domains"/>
    <property type="match status" value="1"/>
</dbReference>
<feature type="domain" description="HpcH/HpaI aldolase/citrate lyase" evidence="6">
    <location>
        <begin position="16"/>
        <end position="240"/>
    </location>
</feature>
<dbReference type="InterPro" id="IPR015813">
    <property type="entry name" value="Pyrv/PenolPyrv_kinase-like_dom"/>
</dbReference>
<dbReference type="InterPro" id="IPR005000">
    <property type="entry name" value="Aldolase/citrate-lyase_domain"/>
</dbReference>
<dbReference type="InterPro" id="IPR040442">
    <property type="entry name" value="Pyrv_kinase-like_dom_sf"/>
</dbReference>
<dbReference type="Pfam" id="PF03328">
    <property type="entry name" value="HpcH_HpaI"/>
    <property type="match status" value="1"/>
</dbReference>
<dbReference type="SUPFAM" id="SSF51621">
    <property type="entry name" value="Phosphoenolpyruvate/pyruvate domain"/>
    <property type="match status" value="1"/>
</dbReference>
<dbReference type="GO" id="GO:0006107">
    <property type="term" value="P:oxaloacetate metabolic process"/>
    <property type="evidence" value="ECO:0007669"/>
    <property type="project" value="TreeGrafter"/>
</dbReference>
<evidence type="ECO:0000256" key="4">
    <source>
        <dbReference type="PIRSR" id="PIRSR015582-1"/>
    </source>
</evidence>
<feature type="binding site" evidence="5">
    <location>
        <position position="171"/>
    </location>
    <ligand>
        <name>Mg(2+)</name>
        <dbReference type="ChEBI" id="CHEBI:18420"/>
    </ligand>
</feature>
<comment type="cofactor">
    <cofactor evidence="1">
        <name>Mg(2+)</name>
        <dbReference type="ChEBI" id="CHEBI:18420"/>
    </cofactor>
</comment>
<sequence length="320" mass="35367">MSLRSLGRNSSPIVRRALLYVPASSEKMIRKSFNLTCDNVTYDLEDSVTDGNKEHARERLVNILGERNSLAGASQSVGELAVRINPPLTQNGLWDLTSVAKIGCVSTIVVSKVNQASDLAYVAQVAQQARPAQFPPLKLIALIESARGIMELSSICSRTDSLDGLIIGLEDLALDLSVTRTPDLSEFLYARSAIVTAARAFGVQSVIDMVCTDYMNDKVLREECQNGKRMGFNGKQVINPRQIDIVQDMFSPSEVEIEWATRVSIASEKAKRDGRGAWTLDGEMIDAPVEKRAQRLLDLAKQCRISIENLREKWKGQEPE</sequence>
<evidence type="ECO:0000313" key="8">
    <source>
        <dbReference type="Proteomes" id="UP001285441"/>
    </source>
</evidence>
<keyword evidence="2 5" id="KW-0479">Metal-binding</keyword>
<proteinExistence type="predicted"/>
<evidence type="ECO:0000256" key="3">
    <source>
        <dbReference type="ARBA" id="ARBA00022842"/>
    </source>
</evidence>
<accession>A0AAE0P7T4</accession>